<evidence type="ECO:0000313" key="1">
    <source>
        <dbReference type="EMBL" id="CAB4791044.1"/>
    </source>
</evidence>
<sequence length="127" mass="13151">MTRATCDASPGSPITLALRLDVVSRTVKAEELRFGDPDAVVTATVSVTFGAALRSPPLTTTESAAPARVGKSAAVKRAAAAASGKSDPFLEIIDPDSWFALRVQRLSRGPQPLGRAVCLGSEAATRC</sequence>
<gene>
    <name evidence="1" type="ORF">UFOPK2996_00457</name>
</gene>
<reference evidence="1" key="1">
    <citation type="submission" date="2020-05" db="EMBL/GenBank/DDBJ databases">
        <authorList>
            <person name="Chiriac C."/>
            <person name="Salcher M."/>
            <person name="Ghai R."/>
            <person name="Kavagutti S V."/>
        </authorList>
    </citation>
    <scope>NUCLEOTIDE SEQUENCE</scope>
</reference>
<dbReference type="AlphaFoldDB" id="A0A6J6X687"/>
<name>A0A6J6X687_9ZZZZ</name>
<protein>
    <submittedName>
        <fullName evidence="1">Unannotated protein</fullName>
    </submittedName>
</protein>
<accession>A0A6J6X687</accession>
<dbReference type="EMBL" id="CAFAAH010000040">
    <property type="protein sequence ID" value="CAB4791044.1"/>
    <property type="molecule type" value="Genomic_DNA"/>
</dbReference>
<organism evidence="1">
    <name type="scientific">freshwater metagenome</name>
    <dbReference type="NCBI Taxonomy" id="449393"/>
    <lineage>
        <taxon>unclassified sequences</taxon>
        <taxon>metagenomes</taxon>
        <taxon>ecological metagenomes</taxon>
    </lineage>
</organism>
<proteinExistence type="predicted"/>